<organism evidence="2 3">
    <name type="scientific">Eumeta variegata</name>
    <name type="common">Bagworm moth</name>
    <name type="synonym">Eumeta japonica</name>
    <dbReference type="NCBI Taxonomy" id="151549"/>
    <lineage>
        <taxon>Eukaryota</taxon>
        <taxon>Metazoa</taxon>
        <taxon>Ecdysozoa</taxon>
        <taxon>Arthropoda</taxon>
        <taxon>Hexapoda</taxon>
        <taxon>Insecta</taxon>
        <taxon>Pterygota</taxon>
        <taxon>Neoptera</taxon>
        <taxon>Endopterygota</taxon>
        <taxon>Lepidoptera</taxon>
        <taxon>Glossata</taxon>
        <taxon>Ditrysia</taxon>
        <taxon>Tineoidea</taxon>
        <taxon>Psychidae</taxon>
        <taxon>Oiketicinae</taxon>
        <taxon>Eumeta</taxon>
    </lineage>
</organism>
<evidence type="ECO:0000313" key="2">
    <source>
        <dbReference type="EMBL" id="GBO99340.1"/>
    </source>
</evidence>
<dbReference type="AlphaFoldDB" id="A0A4C1SE06"/>
<evidence type="ECO:0000313" key="3">
    <source>
        <dbReference type="Proteomes" id="UP000299102"/>
    </source>
</evidence>
<name>A0A4C1SE06_EUMVA</name>
<dbReference type="STRING" id="151549.A0A4C1SE06"/>
<keyword evidence="3" id="KW-1185">Reference proteome</keyword>
<comment type="caution">
    <text evidence="2">The sequence shown here is derived from an EMBL/GenBank/DDBJ whole genome shotgun (WGS) entry which is preliminary data.</text>
</comment>
<proteinExistence type="predicted"/>
<dbReference type="Proteomes" id="UP000299102">
    <property type="component" value="Unassembled WGS sequence"/>
</dbReference>
<protein>
    <submittedName>
        <fullName evidence="2">Uncharacterized protein</fullName>
    </submittedName>
</protein>
<gene>
    <name evidence="2" type="ORF">EVAR_67085_1</name>
</gene>
<dbReference type="EMBL" id="BGZK01003263">
    <property type="protein sequence ID" value="GBO99340.1"/>
    <property type="molecule type" value="Genomic_DNA"/>
</dbReference>
<reference evidence="2 3" key="1">
    <citation type="journal article" date="2019" name="Commun. Biol.">
        <title>The bagworm genome reveals a unique fibroin gene that provides high tensile strength.</title>
        <authorList>
            <person name="Kono N."/>
            <person name="Nakamura H."/>
            <person name="Ohtoshi R."/>
            <person name="Tomita M."/>
            <person name="Numata K."/>
            <person name="Arakawa K."/>
        </authorList>
    </citation>
    <scope>NUCLEOTIDE SEQUENCE [LARGE SCALE GENOMIC DNA]</scope>
</reference>
<accession>A0A4C1SE06</accession>
<evidence type="ECO:0000256" key="1">
    <source>
        <dbReference type="SAM" id="MobiDB-lite"/>
    </source>
</evidence>
<feature type="compositionally biased region" description="Basic residues" evidence="1">
    <location>
        <begin position="38"/>
        <end position="75"/>
    </location>
</feature>
<feature type="region of interest" description="Disordered" evidence="1">
    <location>
        <begin position="27"/>
        <end position="101"/>
    </location>
</feature>
<sequence>MLRLCAYGINVYTHIFDPCSYDSNNYDEPEEKRIKSTGSHHKKAKKHKKHKKSNKTDKSHKKHKKSKKRRHHHSHSQSESDSDNESTVEKRKSGAINEKFTEIMKKANKEKDSALRVEHDMKTNKFLITKPNIQTDPCSLVDEITKTIQTKVLPVMEVVSSGSESEV</sequence>
<dbReference type="OrthoDB" id="8060360at2759"/>